<evidence type="ECO:0000256" key="5">
    <source>
        <dbReference type="HAMAP-Rule" id="MF_01328"/>
    </source>
</evidence>
<name>A0A0H4T6L6_9BACT</name>
<evidence type="ECO:0000256" key="2">
    <source>
        <dbReference type="ARBA" id="ARBA00022980"/>
    </source>
</evidence>
<dbReference type="InterPro" id="IPR013005">
    <property type="entry name" value="Ribosomal_uL4-like"/>
</dbReference>
<evidence type="ECO:0000256" key="4">
    <source>
        <dbReference type="ARBA" id="ARBA00035244"/>
    </source>
</evidence>
<dbReference type="GO" id="GO:0006412">
    <property type="term" value="P:translation"/>
    <property type="evidence" value="ECO:0007669"/>
    <property type="project" value="UniProtKB-UniRule"/>
</dbReference>
<dbReference type="EMBL" id="KT007012">
    <property type="protein sequence ID" value="AKQ03391.1"/>
    <property type="molecule type" value="Genomic_DNA"/>
</dbReference>
<evidence type="ECO:0000256" key="1">
    <source>
        <dbReference type="ARBA" id="ARBA00010528"/>
    </source>
</evidence>
<dbReference type="GO" id="GO:0019843">
    <property type="term" value="F:rRNA binding"/>
    <property type="evidence" value="ECO:0007669"/>
    <property type="project" value="UniProtKB-UniRule"/>
</dbReference>
<reference evidence="7" key="1">
    <citation type="journal article" date="2015" name="ISME J.">
        <title>Aquifer environment selects for microbial species cohorts in sediment and groundwater.</title>
        <authorList>
            <person name="Hug L.A."/>
            <person name="Thomas B.C."/>
            <person name="Brown C.T."/>
            <person name="Frischkorn K.R."/>
            <person name="Williams K.H."/>
            <person name="Tringe S.G."/>
            <person name="Banfield J.F."/>
        </authorList>
    </citation>
    <scope>NUCLEOTIDE SEQUENCE</scope>
</reference>
<dbReference type="GO" id="GO:0003735">
    <property type="term" value="F:structural constituent of ribosome"/>
    <property type="evidence" value="ECO:0007669"/>
    <property type="project" value="InterPro"/>
</dbReference>
<evidence type="ECO:0000256" key="3">
    <source>
        <dbReference type="ARBA" id="ARBA00023274"/>
    </source>
</evidence>
<keyword evidence="5" id="KW-0694">RNA-binding</keyword>
<dbReference type="HAMAP" id="MF_01328_B">
    <property type="entry name" value="Ribosomal_uL4_B"/>
    <property type="match status" value="1"/>
</dbReference>
<evidence type="ECO:0000256" key="6">
    <source>
        <dbReference type="SAM" id="MobiDB-lite"/>
    </source>
</evidence>
<dbReference type="Gene3D" id="3.40.1370.10">
    <property type="match status" value="1"/>
</dbReference>
<comment type="function">
    <text evidence="5">Forms part of the polypeptide exit tunnel.</text>
</comment>
<feature type="compositionally biased region" description="Basic residues" evidence="6">
    <location>
        <begin position="261"/>
        <end position="271"/>
    </location>
</feature>
<dbReference type="SUPFAM" id="SSF52166">
    <property type="entry name" value="Ribosomal protein L4"/>
    <property type="match status" value="1"/>
</dbReference>
<dbReference type="GO" id="GO:1990904">
    <property type="term" value="C:ribonucleoprotein complex"/>
    <property type="evidence" value="ECO:0007669"/>
    <property type="project" value="UniProtKB-KW"/>
</dbReference>
<dbReference type="NCBIfam" id="TIGR03953">
    <property type="entry name" value="rplD_bact"/>
    <property type="match status" value="1"/>
</dbReference>
<keyword evidence="3 5" id="KW-0687">Ribonucleoprotein</keyword>
<feature type="region of interest" description="Disordered" evidence="6">
    <location>
        <begin position="210"/>
        <end position="271"/>
    </location>
</feature>
<keyword evidence="5" id="KW-0699">rRNA-binding</keyword>
<keyword evidence="2 5" id="KW-0689">Ribosomal protein</keyword>
<accession>A0A0H4T6L6</accession>
<dbReference type="GO" id="GO:0005840">
    <property type="term" value="C:ribosome"/>
    <property type="evidence" value="ECO:0007669"/>
    <property type="project" value="UniProtKB-KW"/>
</dbReference>
<organism evidence="7">
    <name type="scientific">uncultured Acidobacteria bacterium Rifle_16ft_4_minimus_37967</name>
    <dbReference type="NCBI Taxonomy" id="1665087"/>
    <lineage>
        <taxon>Bacteria</taxon>
        <taxon>Pseudomonadati</taxon>
        <taxon>Acidobacteriota</taxon>
        <taxon>environmental samples</taxon>
    </lineage>
</organism>
<gene>
    <name evidence="5 7" type="primary">rplD</name>
</gene>
<feature type="compositionally biased region" description="Basic residues" evidence="6">
    <location>
        <begin position="238"/>
        <end position="254"/>
    </location>
</feature>
<dbReference type="PANTHER" id="PTHR10746">
    <property type="entry name" value="50S RIBOSOMAL PROTEIN L4"/>
    <property type="match status" value="1"/>
</dbReference>
<comment type="function">
    <text evidence="5">One of the primary rRNA binding proteins, this protein initially binds near the 5'-end of the 23S rRNA. It is important during the early stages of 50S assembly. It makes multiple contacts with different domains of the 23S rRNA in the assembled 50S subunit and ribosome.</text>
</comment>
<protein>
    <recommendedName>
        <fullName evidence="4 5">Large ribosomal subunit protein uL4</fullName>
    </recommendedName>
</protein>
<comment type="similarity">
    <text evidence="1 5">Belongs to the universal ribosomal protein uL4 family.</text>
</comment>
<dbReference type="Pfam" id="PF00573">
    <property type="entry name" value="Ribosomal_L4"/>
    <property type="match status" value="1"/>
</dbReference>
<dbReference type="AlphaFoldDB" id="A0A0H4T6L6"/>
<dbReference type="InterPro" id="IPR002136">
    <property type="entry name" value="Ribosomal_uL4"/>
</dbReference>
<dbReference type="PANTHER" id="PTHR10746:SF6">
    <property type="entry name" value="LARGE RIBOSOMAL SUBUNIT PROTEIN UL4M"/>
    <property type="match status" value="1"/>
</dbReference>
<comment type="subunit">
    <text evidence="5">Part of the 50S ribosomal subunit.</text>
</comment>
<feature type="region of interest" description="Disordered" evidence="6">
    <location>
        <begin position="49"/>
        <end position="71"/>
    </location>
</feature>
<proteinExistence type="inferred from homology"/>
<feature type="compositionally biased region" description="Low complexity" evidence="6">
    <location>
        <begin position="221"/>
        <end position="234"/>
    </location>
</feature>
<evidence type="ECO:0000313" key="7">
    <source>
        <dbReference type="EMBL" id="AKQ03391.1"/>
    </source>
</evidence>
<sequence>MATVEVKNLENKTVGKLELADAVFACRVNEHVLYEAVRNHLAGLRAGTHKTKTRGEVSGSGRKPWRQKGTGRARVGSIRSPLWRHGGTVHGPQPRDYSYSIPRKVLLNALRSALSAKLGEQRLTVVDAFNLENHKTKPLRQALDRLGADGSALIVSTGENRNLLLASRNLHGVKLMATHELHPYDVLAHQRVFFSQDAVVKLQKALLPEKREAREAEEPGKPAAEPTTAEAAPPGAKPARKAAVKKPAREKKSKSAAAGKPARKPAPRKKK</sequence>
<feature type="compositionally biased region" description="Basic and acidic residues" evidence="6">
    <location>
        <begin position="210"/>
        <end position="220"/>
    </location>
</feature>
<dbReference type="InterPro" id="IPR023574">
    <property type="entry name" value="Ribosomal_uL4_dom_sf"/>
</dbReference>